<keyword evidence="3 5" id="KW-0238">DNA-binding</keyword>
<evidence type="ECO:0000259" key="6">
    <source>
        <dbReference type="PROSITE" id="PS51898"/>
    </source>
</evidence>
<evidence type="ECO:0000256" key="4">
    <source>
        <dbReference type="ARBA" id="ARBA00023172"/>
    </source>
</evidence>
<evidence type="ECO:0000259" key="7">
    <source>
        <dbReference type="PROSITE" id="PS51900"/>
    </source>
</evidence>
<dbReference type="SUPFAM" id="SSF56349">
    <property type="entry name" value="DNA breaking-rejoining enzymes"/>
    <property type="match status" value="1"/>
</dbReference>
<evidence type="ECO:0000256" key="1">
    <source>
        <dbReference type="ARBA" id="ARBA00008857"/>
    </source>
</evidence>
<reference evidence="9" key="1">
    <citation type="submission" date="2015-01" db="EMBL/GenBank/DDBJ databases">
        <authorList>
            <person name="Andreevskaya M."/>
        </authorList>
    </citation>
    <scope>NUCLEOTIDE SEQUENCE [LARGE SCALE GENOMIC DNA]</scope>
    <source>
        <strain evidence="9">MKFS47</strain>
    </source>
</reference>
<dbReference type="Gene3D" id="1.10.443.10">
    <property type="entry name" value="Intergrase catalytic core"/>
    <property type="match status" value="1"/>
</dbReference>
<comment type="similarity">
    <text evidence="1">Belongs to the 'phage' integrase family.</text>
</comment>
<organism evidence="8 9">
    <name type="scientific">Pseudolactococcus piscium MKFS47</name>
    <dbReference type="NCBI Taxonomy" id="297352"/>
    <lineage>
        <taxon>Bacteria</taxon>
        <taxon>Bacillati</taxon>
        <taxon>Bacillota</taxon>
        <taxon>Bacilli</taxon>
        <taxon>Lactobacillales</taxon>
        <taxon>Streptococcaceae</taxon>
        <taxon>Pseudolactococcus</taxon>
    </lineage>
</organism>
<dbReference type="InterPro" id="IPR011010">
    <property type="entry name" value="DNA_brk_join_enz"/>
</dbReference>
<dbReference type="PANTHER" id="PTHR30629">
    <property type="entry name" value="PROPHAGE INTEGRASE"/>
    <property type="match status" value="1"/>
</dbReference>
<dbReference type="AlphaFoldDB" id="A0A0D6DZH9"/>
<evidence type="ECO:0000256" key="2">
    <source>
        <dbReference type="ARBA" id="ARBA00022908"/>
    </source>
</evidence>
<dbReference type="KEGG" id="lpk:LACPI_1981"/>
<dbReference type="PROSITE" id="PS51900">
    <property type="entry name" value="CB"/>
    <property type="match status" value="1"/>
</dbReference>
<sequence>MEIKSYKKKDGKTAYSFEIYVGKENGRSKFTRKRGFKTKSDARKAIFKLQSELEKPEEKTDITFENLYKKWLSEYEKSVIDSTYYKTDRQFKNHILPDLGNKKIKDITPRMIQEFQNEWSNKLKFSRKLLGFVRSVFNYGIRLGYIDTNPAISVVAPKIKRELKEDKNFYDHEELKKFMSLAEKTGDIQKIALFRVFAFTGIRKGELLALEWSDLRDNTLEINKAISRSESGLEVSTTKNRASERLISLDRKTIEILDNLREEYPDRKLIFESENGGVLSPSKPRKWLLQIIKGSDLKQITIHGFRHTHASLIFESGMTLKQAQHRLGHSDLQTTMNIYTHITQKAIDDIGEKFSKYVDF</sequence>
<dbReference type="Pfam" id="PF00589">
    <property type="entry name" value="Phage_integrase"/>
    <property type="match status" value="1"/>
</dbReference>
<dbReference type="STRING" id="1364.LP2241_50319"/>
<accession>A0A0D6DZH9</accession>
<dbReference type="InterPro" id="IPR050808">
    <property type="entry name" value="Phage_Integrase"/>
</dbReference>
<dbReference type="InterPro" id="IPR004107">
    <property type="entry name" value="Integrase_SAM-like_N"/>
</dbReference>
<dbReference type="GO" id="GO:0015074">
    <property type="term" value="P:DNA integration"/>
    <property type="evidence" value="ECO:0007669"/>
    <property type="project" value="UniProtKB-KW"/>
</dbReference>
<dbReference type="Pfam" id="PF14657">
    <property type="entry name" value="Arm-DNA-bind_4"/>
    <property type="match status" value="1"/>
</dbReference>
<feature type="domain" description="Tyr recombinase" evidence="6">
    <location>
        <begin position="165"/>
        <end position="352"/>
    </location>
</feature>
<dbReference type="Pfam" id="PF14659">
    <property type="entry name" value="Phage_int_SAM_3"/>
    <property type="match status" value="1"/>
</dbReference>
<dbReference type="InterPro" id="IPR013762">
    <property type="entry name" value="Integrase-like_cat_sf"/>
</dbReference>
<dbReference type="RefSeq" id="WP_047916182.1">
    <property type="nucleotide sequence ID" value="NZ_LN774769.1"/>
</dbReference>
<dbReference type="PROSITE" id="PS51898">
    <property type="entry name" value="TYR_RECOMBINASE"/>
    <property type="match status" value="1"/>
</dbReference>
<protein>
    <submittedName>
        <fullName evidence="8">Phage integrase C-terminal domain-containing protein</fullName>
    </submittedName>
</protein>
<name>A0A0D6DZH9_9LACT</name>
<dbReference type="Gene3D" id="1.10.150.130">
    <property type="match status" value="1"/>
</dbReference>
<dbReference type="InterPro" id="IPR002104">
    <property type="entry name" value="Integrase_catalytic"/>
</dbReference>
<dbReference type="Proteomes" id="UP000033166">
    <property type="component" value="Chromosome I"/>
</dbReference>
<evidence type="ECO:0000256" key="5">
    <source>
        <dbReference type="PROSITE-ProRule" id="PRU01248"/>
    </source>
</evidence>
<evidence type="ECO:0000256" key="3">
    <source>
        <dbReference type="ARBA" id="ARBA00023125"/>
    </source>
</evidence>
<dbReference type="InterPro" id="IPR010998">
    <property type="entry name" value="Integrase_recombinase_N"/>
</dbReference>
<feature type="domain" description="Core-binding (CB)" evidence="7">
    <location>
        <begin position="62"/>
        <end position="141"/>
    </location>
</feature>
<proteinExistence type="inferred from homology"/>
<dbReference type="PANTHER" id="PTHR30629:SF2">
    <property type="entry name" value="PROPHAGE INTEGRASE INTS-RELATED"/>
    <property type="match status" value="1"/>
</dbReference>
<dbReference type="GO" id="GO:0003677">
    <property type="term" value="F:DNA binding"/>
    <property type="evidence" value="ECO:0007669"/>
    <property type="project" value="UniProtKB-UniRule"/>
</dbReference>
<dbReference type="CDD" id="cd01189">
    <property type="entry name" value="INT_ICEBs1_C_like"/>
    <property type="match status" value="1"/>
</dbReference>
<dbReference type="InterPro" id="IPR028259">
    <property type="entry name" value="AP2-like_int_N"/>
</dbReference>
<dbReference type="EMBL" id="LN774769">
    <property type="protein sequence ID" value="CEN29181.1"/>
    <property type="molecule type" value="Genomic_DNA"/>
</dbReference>
<dbReference type="InterPro" id="IPR044068">
    <property type="entry name" value="CB"/>
</dbReference>
<keyword evidence="4" id="KW-0233">DNA recombination</keyword>
<gene>
    <name evidence="8" type="ORF">LACPI_1981</name>
</gene>
<evidence type="ECO:0000313" key="9">
    <source>
        <dbReference type="Proteomes" id="UP000033166"/>
    </source>
</evidence>
<evidence type="ECO:0000313" key="8">
    <source>
        <dbReference type="EMBL" id="CEN29181.1"/>
    </source>
</evidence>
<keyword evidence="2" id="KW-0229">DNA integration</keyword>
<dbReference type="GO" id="GO:0006310">
    <property type="term" value="P:DNA recombination"/>
    <property type="evidence" value="ECO:0007669"/>
    <property type="project" value="UniProtKB-KW"/>
</dbReference>
<dbReference type="HOGENOM" id="CLU_027562_17_6_9"/>